<accession>A0A8J5X801</accession>
<gene>
    <name evidence="1" type="ORF">KFE25_013106</name>
</gene>
<name>A0A8J5X801_DIALT</name>
<organism evidence="1 2">
    <name type="scientific">Diacronema lutheri</name>
    <name type="common">Unicellular marine alga</name>
    <name type="synonym">Monochrysis lutheri</name>
    <dbReference type="NCBI Taxonomy" id="2081491"/>
    <lineage>
        <taxon>Eukaryota</taxon>
        <taxon>Haptista</taxon>
        <taxon>Haptophyta</taxon>
        <taxon>Pavlovophyceae</taxon>
        <taxon>Pavlovales</taxon>
        <taxon>Pavlovaceae</taxon>
        <taxon>Diacronema</taxon>
    </lineage>
</organism>
<keyword evidence="2" id="KW-1185">Reference proteome</keyword>
<evidence type="ECO:0000313" key="2">
    <source>
        <dbReference type="Proteomes" id="UP000751190"/>
    </source>
</evidence>
<comment type="caution">
    <text evidence="1">The sequence shown here is derived from an EMBL/GenBank/DDBJ whole genome shotgun (WGS) entry which is preliminary data.</text>
</comment>
<dbReference type="EMBL" id="JAGTXO010000032">
    <property type="protein sequence ID" value="KAG8460456.1"/>
    <property type="molecule type" value="Genomic_DNA"/>
</dbReference>
<dbReference type="AlphaFoldDB" id="A0A8J5X801"/>
<proteinExistence type="predicted"/>
<sequence>MWGSDLDLAYGPDDALAPHEATSDLVVVRPMCSLLAATGQARTPVSVCGVYALNAGAANVGPLSVKGVGALNVLGPANVSGLGGNGLFAANALVASPFVGSASGVVAFNAIVGAPHVFGATGIAVFNVLAGLVRARLLPSAAVCRPCYAPL</sequence>
<evidence type="ECO:0000313" key="1">
    <source>
        <dbReference type="EMBL" id="KAG8460456.1"/>
    </source>
</evidence>
<dbReference type="Proteomes" id="UP000751190">
    <property type="component" value="Unassembled WGS sequence"/>
</dbReference>
<reference evidence="1" key="1">
    <citation type="submission" date="2021-05" db="EMBL/GenBank/DDBJ databases">
        <title>The genome of the haptophyte Pavlova lutheri (Diacronema luteri, Pavlovales) - a model for lipid biosynthesis in eukaryotic algae.</title>
        <authorList>
            <person name="Hulatt C.J."/>
            <person name="Posewitz M.C."/>
        </authorList>
    </citation>
    <scope>NUCLEOTIDE SEQUENCE</scope>
    <source>
        <strain evidence="1">NIVA-4/92</strain>
    </source>
</reference>
<protein>
    <submittedName>
        <fullName evidence="1">Uncharacterized protein</fullName>
    </submittedName>
</protein>